<dbReference type="Proteomes" id="UP000664056">
    <property type="component" value="Unassembled WGS sequence"/>
</dbReference>
<dbReference type="AlphaFoldDB" id="A0AAW4HJA8"/>
<evidence type="ECO:0000313" key="1">
    <source>
        <dbReference type="EMBL" id="MBN8124452.1"/>
    </source>
</evidence>
<organism evidence="1 2">
    <name type="scientific">Vibrio vulnificus</name>
    <dbReference type="NCBI Taxonomy" id="672"/>
    <lineage>
        <taxon>Bacteria</taxon>
        <taxon>Pseudomonadati</taxon>
        <taxon>Pseudomonadota</taxon>
        <taxon>Gammaproteobacteria</taxon>
        <taxon>Vibrionales</taxon>
        <taxon>Vibrionaceae</taxon>
        <taxon>Vibrio</taxon>
    </lineage>
</organism>
<name>A0AAW4HJA8_VIBVL</name>
<dbReference type="EMBL" id="JAFKOQ010000034">
    <property type="protein sequence ID" value="MBN8124452.1"/>
    <property type="molecule type" value="Genomic_DNA"/>
</dbReference>
<dbReference type="RefSeq" id="WP_140324695.1">
    <property type="nucleotide sequence ID" value="NZ_JAERIA010000047.1"/>
</dbReference>
<gene>
    <name evidence="1" type="ORF">J0J18_22270</name>
</gene>
<proteinExistence type="predicted"/>
<evidence type="ECO:0000313" key="2">
    <source>
        <dbReference type="Proteomes" id="UP000664056"/>
    </source>
</evidence>
<protein>
    <submittedName>
        <fullName evidence="1">Uncharacterized protein</fullName>
    </submittedName>
</protein>
<comment type="caution">
    <text evidence="1">The sequence shown here is derived from an EMBL/GenBank/DDBJ whole genome shotgun (WGS) entry which is preliminary data.</text>
</comment>
<sequence length="175" mass="20265">MKLFKNPEEKPDIRIIAFELIYEVDHLDFNFPGQRAIVQEHIRALKGRVSNSLMQELGYEFVLEDIEYTQGSVRVNGYILAAWIFVTPILQGYITNQLPNLSEYYPTNMSANESKRKFKQACRVIERVTTSTIIDFEKGSNVKSRKTVLEVRDTVEVCQDIIEANSYNKQFKSDS</sequence>
<reference evidence="1" key="1">
    <citation type="submission" date="2021-03" db="EMBL/GenBank/DDBJ databases">
        <title>Study of the foodborne Vibrio vulnificus isolates from China.</title>
        <authorList>
            <person name="Zheng Z."/>
            <person name="Ye L."/>
        </authorList>
    </citation>
    <scope>NUCLEOTIDE SEQUENCE</scope>
    <source>
        <strain evidence="1">Vv1582</strain>
    </source>
</reference>
<accession>A0AAW4HJA8</accession>